<organism evidence="1 2">
    <name type="scientific">Cladophialophora immunda</name>
    <dbReference type="NCBI Taxonomy" id="569365"/>
    <lineage>
        <taxon>Eukaryota</taxon>
        <taxon>Fungi</taxon>
        <taxon>Dikarya</taxon>
        <taxon>Ascomycota</taxon>
        <taxon>Pezizomycotina</taxon>
        <taxon>Eurotiomycetes</taxon>
        <taxon>Chaetothyriomycetidae</taxon>
        <taxon>Chaetothyriales</taxon>
        <taxon>Herpotrichiellaceae</taxon>
        <taxon>Cladophialophora</taxon>
    </lineage>
</organism>
<reference evidence="1 2" key="1">
    <citation type="submission" date="2015-01" db="EMBL/GenBank/DDBJ databases">
        <title>The Genome Sequence of Cladophialophora immunda CBS83496.</title>
        <authorList>
            <consortium name="The Broad Institute Genomics Platform"/>
            <person name="Cuomo C."/>
            <person name="de Hoog S."/>
            <person name="Gorbushina A."/>
            <person name="Stielow B."/>
            <person name="Teixiera M."/>
            <person name="Abouelleil A."/>
            <person name="Chapman S.B."/>
            <person name="Priest M."/>
            <person name="Young S.K."/>
            <person name="Wortman J."/>
            <person name="Nusbaum C."/>
            <person name="Birren B."/>
        </authorList>
    </citation>
    <scope>NUCLEOTIDE SEQUENCE [LARGE SCALE GENOMIC DNA]</scope>
    <source>
        <strain evidence="1 2">CBS 83496</strain>
    </source>
</reference>
<dbReference type="STRING" id="569365.A0A0D2AYN3"/>
<dbReference type="VEuPathDB" id="FungiDB:PV07_06147"/>
<proteinExistence type="predicted"/>
<dbReference type="OrthoDB" id="5223508at2759"/>
<dbReference type="AlphaFoldDB" id="A0A0D2AYN3"/>
<dbReference type="Pfam" id="PF26163">
    <property type="entry name" value="mS26"/>
    <property type="match status" value="1"/>
</dbReference>
<dbReference type="EMBL" id="KN847042">
    <property type="protein sequence ID" value="KIW30402.1"/>
    <property type="molecule type" value="Genomic_DNA"/>
</dbReference>
<dbReference type="HOGENOM" id="CLU_065203_0_0_1"/>
<gene>
    <name evidence="1" type="ORF">PV07_06147</name>
</gene>
<protein>
    <submittedName>
        <fullName evidence="1">Uncharacterized protein</fullName>
    </submittedName>
</protein>
<name>A0A0D2AYN3_9EURO</name>
<dbReference type="InterPro" id="IPR058940">
    <property type="entry name" value="mS26_fungi"/>
</dbReference>
<evidence type="ECO:0000313" key="1">
    <source>
        <dbReference type="EMBL" id="KIW30402.1"/>
    </source>
</evidence>
<dbReference type="CDD" id="cd23703">
    <property type="entry name" value="mS26_PET12"/>
    <property type="match status" value="1"/>
</dbReference>
<evidence type="ECO:0000313" key="2">
    <source>
        <dbReference type="Proteomes" id="UP000054466"/>
    </source>
</evidence>
<keyword evidence="2" id="KW-1185">Reference proteome</keyword>
<sequence length="298" mass="33787">MDTLPSSICRACRLRLLNLSPSRAFSTTLPRSYIPPESPAFVDVPQALQPVRDFQPRPKGILPVPRELFPARRPDKPGQQYLDNVTPDPLPNNIPPPEHLTEPGKYKRRMADLRKTHLRSALKELHARKTSIDAAIAARSAAKQREHARLVTQSEREDVRLTNVSVPSAMLPQKIHELSIEEELATYNARKAAHEARLAAKHEDRLDKLHTLYMNSRTFITNKEQLSAAIEKAFTTTGSIWRKDGRPDTIEEMIKRGRDRTADQGRGGMMLFSDVNERALRDQERMKKIAEKLSGGKL</sequence>
<dbReference type="Proteomes" id="UP000054466">
    <property type="component" value="Unassembled WGS sequence"/>
</dbReference>
<dbReference type="GeneID" id="27345341"/>
<accession>A0A0D2AYN3</accession>
<dbReference type="RefSeq" id="XP_016250618.1">
    <property type="nucleotide sequence ID" value="XM_016393099.1"/>
</dbReference>